<evidence type="ECO:0000256" key="1">
    <source>
        <dbReference type="ARBA" id="ARBA00006547"/>
    </source>
</evidence>
<evidence type="ECO:0000256" key="2">
    <source>
        <dbReference type="RuleBase" id="RU003452"/>
    </source>
</evidence>
<dbReference type="InterPro" id="IPR038765">
    <property type="entry name" value="Papain-like_cys_pep_sf"/>
</dbReference>
<evidence type="ECO:0000313" key="3">
    <source>
        <dbReference type="EMBL" id="MEV5246475.1"/>
    </source>
</evidence>
<comment type="caution">
    <text evidence="3">The sequence shown here is derived from an EMBL/GenBank/DDBJ whole genome shotgun (WGS) entry which is preliminary data.</text>
</comment>
<comment type="similarity">
    <text evidence="1 2">Belongs to the arylamine N-acetyltransferase family.</text>
</comment>
<accession>A0ABV3JEA2</accession>
<dbReference type="PRINTS" id="PR01543">
    <property type="entry name" value="ANATRNSFRASE"/>
</dbReference>
<dbReference type="InterPro" id="IPR001447">
    <property type="entry name" value="Arylamine_N-AcTrfase"/>
</dbReference>
<dbReference type="PANTHER" id="PTHR11786:SF0">
    <property type="entry name" value="ARYLAMINE N-ACETYLTRANSFERASE 4-RELATED"/>
    <property type="match status" value="1"/>
</dbReference>
<dbReference type="Pfam" id="PF00797">
    <property type="entry name" value="Acetyltransf_2"/>
    <property type="match status" value="1"/>
</dbReference>
<reference evidence="3 4" key="1">
    <citation type="submission" date="2024-06" db="EMBL/GenBank/DDBJ databases">
        <title>The Natural Products Discovery Center: Release of the First 8490 Sequenced Strains for Exploring Actinobacteria Biosynthetic Diversity.</title>
        <authorList>
            <person name="Kalkreuter E."/>
            <person name="Kautsar S.A."/>
            <person name="Yang D."/>
            <person name="Bader C.D."/>
            <person name="Teijaro C.N."/>
            <person name="Fluegel L."/>
            <person name="Davis C.M."/>
            <person name="Simpson J.R."/>
            <person name="Lauterbach L."/>
            <person name="Steele A.D."/>
            <person name="Gui C."/>
            <person name="Meng S."/>
            <person name="Li G."/>
            <person name="Viehrig K."/>
            <person name="Ye F."/>
            <person name="Su P."/>
            <person name="Kiefer A.F."/>
            <person name="Nichols A."/>
            <person name="Cepeda A.J."/>
            <person name="Yan W."/>
            <person name="Fan B."/>
            <person name="Jiang Y."/>
            <person name="Adhikari A."/>
            <person name="Zheng C.-J."/>
            <person name="Schuster L."/>
            <person name="Cowan T.M."/>
            <person name="Smanski M.J."/>
            <person name="Chevrette M.G."/>
            <person name="De Carvalho L.P.S."/>
            <person name="Shen B."/>
        </authorList>
    </citation>
    <scope>NUCLEOTIDE SEQUENCE [LARGE SCALE GENOMIC DNA]</scope>
    <source>
        <strain evidence="3 4">NPDC052768</strain>
    </source>
</reference>
<dbReference type="Gene3D" id="2.40.128.150">
    <property type="entry name" value="Cysteine proteinases"/>
    <property type="match status" value="1"/>
</dbReference>
<protein>
    <submittedName>
        <fullName evidence="3">Arylamine N-acetyltransferase</fullName>
    </submittedName>
</protein>
<dbReference type="Gene3D" id="3.30.2140.10">
    <property type="entry name" value="Arylamine N-acetyltransferase"/>
    <property type="match status" value="1"/>
</dbReference>
<dbReference type="GeneID" id="91512716"/>
<dbReference type="SUPFAM" id="SSF54001">
    <property type="entry name" value="Cysteine proteinases"/>
    <property type="match status" value="1"/>
</dbReference>
<dbReference type="PANTHER" id="PTHR11786">
    <property type="entry name" value="N-HYDROXYARYLAMINE O-ACETYLTRANSFERASE"/>
    <property type="match status" value="1"/>
</dbReference>
<dbReference type="RefSeq" id="WP_225644297.1">
    <property type="nucleotide sequence ID" value="NZ_JBEOSL010000012.1"/>
</dbReference>
<keyword evidence="4" id="KW-1185">Reference proteome</keyword>
<sequence length="311" mass="34952">MPKSSQSVTGVALLADPDMWSSEHLGLDAYLTLLGYEGDRTPTLETLRALQRAHVLTVRWDTLDSFLYREVRLDVPSVQDKLVRRGRGGYCYEHVVLFAAALEKLGFRFTAVSGRVQLGADSSDPRPATHAMLIVDLDGTRWLSDVGFGHGPLEPIELVDGGRSEADPWPLLLRRQDITHGSPGWAVHQRGGGREGPDGWVVRQVFTETPQYPVDYEVGNHFVATHDRSPFVTRPFIQRRGIDRYDTLDALVWTTERPGRDRVTRAVGPHEVPELIDDVFGIRTAPEEARLLVTRLRELDSARHRPGRTPR</sequence>
<proteinExistence type="inferred from homology"/>
<organism evidence="3 4">
    <name type="scientific">Streptomyces werraensis</name>
    <dbReference type="NCBI Taxonomy" id="68284"/>
    <lineage>
        <taxon>Bacteria</taxon>
        <taxon>Bacillati</taxon>
        <taxon>Actinomycetota</taxon>
        <taxon>Actinomycetes</taxon>
        <taxon>Kitasatosporales</taxon>
        <taxon>Streptomycetaceae</taxon>
        <taxon>Streptomyces</taxon>
    </lineage>
</organism>
<gene>
    <name evidence="3" type="ORF">AB0K95_14565</name>
</gene>
<evidence type="ECO:0000313" key="4">
    <source>
        <dbReference type="Proteomes" id="UP001552527"/>
    </source>
</evidence>
<dbReference type="Proteomes" id="UP001552527">
    <property type="component" value="Unassembled WGS sequence"/>
</dbReference>
<dbReference type="EMBL" id="JBFATE010000005">
    <property type="protein sequence ID" value="MEV5246475.1"/>
    <property type="molecule type" value="Genomic_DNA"/>
</dbReference>
<name>A0ABV3JEA2_9ACTN</name>